<dbReference type="InterPro" id="IPR018490">
    <property type="entry name" value="cNMP-bd_dom_sf"/>
</dbReference>
<dbReference type="OMA" id="DMATGQD"/>
<gene>
    <name evidence="3" type="primary">Dsim\GD10301</name>
    <name evidence="3" type="ORF">Dsim_GD10301</name>
</gene>
<keyword evidence="1" id="KW-0472">Membrane</keyword>
<dbReference type="InterPro" id="IPR000595">
    <property type="entry name" value="cNMP-bd_dom"/>
</dbReference>
<evidence type="ECO:0000259" key="2">
    <source>
        <dbReference type="PROSITE" id="PS50042"/>
    </source>
</evidence>
<dbReference type="EMBL" id="CM000362">
    <property type="protein sequence ID" value="EDX05916.1"/>
    <property type="molecule type" value="Genomic_DNA"/>
</dbReference>
<dbReference type="HOGENOM" id="CLU_1455906_0_0_1"/>
<dbReference type="Proteomes" id="UP000000304">
    <property type="component" value="Chromosome 2R"/>
</dbReference>
<proteinExistence type="predicted"/>
<dbReference type="OrthoDB" id="21144at2759"/>
<keyword evidence="1" id="KW-1133">Transmembrane helix</keyword>
<protein>
    <submittedName>
        <fullName evidence="3">GD10301</fullName>
    </submittedName>
</protein>
<dbReference type="AlphaFoldDB" id="B4QDQ4"/>
<dbReference type="SUPFAM" id="SSF51206">
    <property type="entry name" value="cAMP-binding domain-like"/>
    <property type="match status" value="1"/>
</dbReference>
<feature type="transmembrane region" description="Helical" evidence="1">
    <location>
        <begin position="60"/>
        <end position="77"/>
    </location>
</feature>
<dbReference type="PROSITE" id="PS50042">
    <property type="entry name" value="CNMP_BINDING_3"/>
    <property type="match status" value="1"/>
</dbReference>
<dbReference type="STRING" id="7240.B4QDQ4"/>
<name>B4QDQ4_DROSI</name>
<accession>B4QDQ4</accession>
<feature type="domain" description="Cyclic nucleotide-binding" evidence="2">
    <location>
        <begin position="122"/>
        <end position="177"/>
    </location>
</feature>
<keyword evidence="4" id="KW-1185">Reference proteome</keyword>
<dbReference type="CDD" id="cd00038">
    <property type="entry name" value="CAP_ED"/>
    <property type="match status" value="1"/>
</dbReference>
<dbReference type="InterPro" id="IPR014710">
    <property type="entry name" value="RmlC-like_jellyroll"/>
</dbReference>
<organism evidence="3 4">
    <name type="scientific">Drosophila simulans</name>
    <name type="common">Fruit fly</name>
    <dbReference type="NCBI Taxonomy" id="7240"/>
    <lineage>
        <taxon>Eukaryota</taxon>
        <taxon>Metazoa</taxon>
        <taxon>Ecdysozoa</taxon>
        <taxon>Arthropoda</taxon>
        <taxon>Hexapoda</taxon>
        <taxon>Insecta</taxon>
        <taxon>Pterygota</taxon>
        <taxon>Neoptera</taxon>
        <taxon>Endopterygota</taxon>
        <taxon>Diptera</taxon>
        <taxon>Brachycera</taxon>
        <taxon>Muscomorpha</taxon>
        <taxon>Ephydroidea</taxon>
        <taxon>Drosophilidae</taxon>
        <taxon>Drosophila</taxon>
        <taxon>Sophophora</taxon>
    </lineage>
</organism>
<dbReference type="Gene3D" id="2.60.120.10">
    <property type="entry name" value="Jelly Rolls"/>
    <property type="match status" value="1"/>
</dbReference>
<evidence type="ECO:0000313" key="3">
    <source>
        <dbReference type="EMBL" id="EDX05916.1"/>
    </source>
</evidence>
<sequence>MLLQQQQRQQLQLRRTEACSYVRKKFVKRATEQKVDLDVGYWTFGQKQCRGCMWHGQGQGLGFTATIAIAIALAVGMDTRMSADMDMPMDMATGQDSRVLGFSVELGLRSPRAFKWQASSSVAQNSEKSLSAVTLCNLGVGATFGESVLHDLPRDSTVVTKTTCELLRVEQQDFRLIWEFTLLLCK</sequence>
<reference evidence="3 4" key="1">
    <citation type="journal article" date="2007" name="Nature">
        <title>Evolution of genes and genomes on the Drosophila phylogeny.</title>
        <authorList>
            <consortium name="Drosophila 12 Genomes Consortium"/>
            <person name="Clark A.G."/>
            <person name="Eisen M.B."/>
            <person name="Smith D.R."/>
            <person name="Bergman C.M."/>
            <person name="Oliver B."/>
            <person name="Markow T.A."/>
            <person name="Kaufman T.C."/>
            <person name="Kellis M."/>
            <person name="Gelbart W."/>
            <person name="Iyer V.N."/>
            <person name="Pollard D.A."/>
            <person name="Sackton T.B."/>
            <person name="Larracuente A.M."/>
            <person name="Singh N.D."/>
            <person name="Abad J.P."/>
            <person name="Abt D.N."/>
            <person name="Adryan B."/>
            <person name="Aguade M."/>
            <person name="Akashi H."/>
            <person name="Anderson W.W."/>
            <person name="Aquadro C.F."/>
            <person name="Ardell D.H."/>
            <person name="Arguello R."/>
            <person name="Artieri C.G."/>
            <person name="Barbash D.A."/>
            <person name="Barker D."/>
            <person name="Barsanti P."/>
            <person name="Batterham P."/>
            <person name="Batzoglou S."/>
            <person name="Begun D."/>
            <person name="Bhutkar A."/>
            <person name="Blanco E."/>
            <person name="Bosak S.A."/>
            <person name="Bradley R.K."/>
            <person name="Brand A.D."/>
            <person name="Brent M.R."/>
            <person name="Brooks A.N."/>
            <person name="Brown R.H."/>
            <person name="Butlin R.K."/>
            <person name="Caggese C."/>
            <person name="Calvi B.R."/>
            <person name="Bernardo de Carvalho A."/>
            <person name="Caspi A."/>
            <person name="Castrezana S."/>
            <person name="Celniker S.E."/>
            <person name="Chang J.L."/>
            <person name="Chapple C."/>
            <person name="Chatterji S."/>
            <person name="Chinwalla A."/>
            <person name="Civetta A."/>
            <person name="Clifton S.W."/>
            <person name="Comeron J.M."/>
            <person name="Costello J.C."/>
            <person name="Coyne J.A."/>
            <person name="Daub J."/>
            <person name="David R.G."/>
            <person name="Delcher A.L."/>
            <person name="Delehaunty K."/>
            <person name="Do C.B."/>
            <person name="Ebling H."/>
            <person name="Edwards K."/>
            <person name="Eickbush T."/>
            <person name="Evans J.D."/>
            <person name="Filipski A."/>
            <person name="Findeiss S."/>
            <person name="Freyhult E."/>
            <person name="Fulton L."/>
            <person name="Fulton R."/>
            <person name="Garcia A.C."/>
            <person name="Gardiner A."/>
            <person name="Garfield D.A."/>
            <person name="Garvin B.E."/>
            <person name="Gibson G."/>
            <person name="Gilbert D."/>
            <person name="Gnerre S."/>
            <person name="Godfrey J."/>
            <person name="Good R."/>
            <person name="Gotea V."/>
            <person name="Gravely B."/>
            <person name="Greenberg A.J."/>
            <person name="Griffiths-Jones S."/>
            <person name="Gross S."/>
            <person name="Guigo R."/>
            <person name="Gustafson E.A."/>
            <person name="Haerty W."/>
            <person name="Hahn M.W."/>
            <person name="Halligan D.L."/>
            <person name="Halpern A.L."/>
            <person name="Halter G.M."/>
            <person name="Han M.V."/>
            <person name="Heger A."/>
            <person name="Hillier L."/>
            <person name="Hinrichs A.S."/>
            <person name="Holmes I."/>
            <person name="Hoskins R.A."/>
            <person name="Hubisz M.J."/>
            <person name="Hultmark D."/>
            <person name="Huntley M.A."/>
            <person name="Jaffe D.B."/>
            <person name="Jagadeeshan S."/>
            <person name="Jeck W.R."/>
            <person name="Johnson J."/>
            <person name="Jones C.D."/>
            <person name="Jordan W.C."/>
            <person name="Karpen G.H."/>
            <person name="Kataoka E."/>
            <person name="Keightley P.D."/>
            <person name="Kheradpour P."/>
            <person name="Kirkness E.F."/>
            <person name="Koerich L.B."/>
            <person name="Kristiansen K."/>
            <person name="Kudrna D."/>
            <person name="Kulathinal R.J."/>
            <person name="Kumar S."/>
            <person name="Kwok R."/>
            <person name="Lander E."/>
            <person name="Langley C.H."/>
            <person name="Lapoint R."/>
            <person name="Lazzaro B.P."/>
            <person name="Lee S.J."/>
            <person name="Levesque L."/>
            <person name="Li R."/>
            <person name="Lin C.F."/>
            <person name="Lin M.F."/>
            <person name="Lindblad-Toh K."/>
            <person name="Llopart A."/>
            <person name="Long M."/>
            <person name="Low L."/>
            <person name="Lozovsky E."/>
            <person name="Lu J."/>
            <person name="Luo M."/>
            <person name="Machado C.A."/>
            <person name="Makalowski W."/>
            <person name="Marzo M."/>
            <person name="Matsuda M."/>
            <person name="Matzkin L."/>
            <person name="McAllister B."/>
            <person name="McBride C.S."/>
            <person name="McKernan B."/>
            <person name="McKernan K."/>
            <person name="Mendez-Lago M."/>
            <person name="Minx P."/>
            <person name="Mollenhauer M.U."/>
            <person name="Montooth K."/>
            <person name="Mount S.M."/>
            <person name="Mu X."/>
            <person name="Myers E."/>
            <person name="Negre B."/>
            <person name="Newfeld S."/>
            <person name="Nielsen R."/>
            <person name="Noor M.A."/>
            <person name="O'Grady P."/>
            <person name="Pachter L."/>
            <person name="Papaceit M."/>
            <person name="Parisi M.J."/>
            <person name="Parisi M."/>
            <person name="Parts L."/>
            <person name="Pedersen J.S."/>
            <person name="Pesole G."/>
            <person name="Phillippy A.M."/>
            <person name="Ponting C.P."/>
            <person name="Pop M."/>
            <person name="Porcelli D."/>
            <person name="Powell J.R."/>
            <person name="Prohaska S."/>
            <person name="Pruitt K."/>
            <person name="Puig M."/>
            <person name="Quesneville H."/>
            <person name="Ram K.R."/>
            <person name="Rand D."/>
            <person name="Rasmussen M.D."/>
            <person name="Reed L.K."/>
            <person name="Reenan R."/>
            <person name="Reily A."/>
            <person name="Remington K.A."/>
            <person name="Rieger T.T."/>
            <person name="Ritchie M.G."/>
            <person name="Robin C."/>
            <person name="Rogers Y.H."/>
            <person name="Rohde C."/>
            <person name="Rozas J."/>
            <person name="Rubenfield M.J."/>
            <person name="Ruiz A."/>
            <person name="Russo S."/>
            <person name="Salzberg S.L."/>
            <person name="Sanchez-Gracia A."/>
            <person name="Saranga D.J."/>
            <person name="Sato H."/>
            <person name="Schaeffer S.W."/>
            <person name="Schatz M.C."/>
            <person name="Schlenke T."/>
            <person name="Schwartz R."/>
            <person name="Segarra C."/>
            <person name="Singh R.S."/>
            <person name="Sirot L."/>
            <person name="Sirota M."/>
            <person name="Sisneros N.B."/>
            <person name="Smith C.D."/>
            <person name="Smith T.F."/>
            <person name="Spieth J."/>
            <person name="Stage D.E."/>
            <person name="Stark A."/>
            <person name="Stephan W."/>
            <person name="Strausberg R.L."/>
            <person name="Strempel S."/>
            <person name="Sturgill D."/>
            <person name="Sutton G."/>
            <person name="Sutton G.G."/>
            <person name="Tao W."/>
            <person name="Teichmann S."/>
            <person name="Tobari Y.N."/>
            <person name="Tomimura Y."/>
            <person name="Tsolas J.M."/>
            <person name="Valente V.L."/>
            <person name="Venter E."/>
            <person name="Venter J.C."/>
            <person name="Vicario S."/>
            <person name="Vieira F.G."/>
            <person name="Vilella A.J."/>
            <person name="Villasante A."/>
            <person name="Walenz B."/>
            <person name="Wang J."/>
            <person name="Wasserman M."/>
            <person name="Watts T."/>
            <person name="Wilson D."/>
            <person name="Wilson R.K."/>
            <person name="Wing R.A."/>
            <person name="Wolfner M.F."/>
            <person name="Wong A."/>
            <person name="Wong G.K."/>
            <person name="Wu C.I."/>
            <person name="Wu G."/>
            <person name="Yamamoto D."/>
            <person name="Yang H.P."/>
            <person name="Yang S.P."/>
            <person name="Yorke J.A."/>
            <person name="Yoshida K."/>
            <person name="Zdobnov E."/>
            <person name="Zhang P."/>
            <person name="Zhang Y."/>
            <person name="Zimin A.V."/>
            <person name="Baldwin J."/>
            <person name="Abdouelleil A."/>
            <person name="Abdulkadir J."/>
            <person name="Abebe A."/>
            <person name="Abera B."/>
            <person name="Abreu J."/>
            <person name="Acer S.C."/>
            <person name="Aftuck L."/>
            <person name="Alexander A."/>
            <person name="An P."/>
            <person name="Anderson E."/>
            <person name="Anderson S."/>
            <person name="Arachi H."/>
            <person name="Azer M."/>
            <person name="Bachantsang P."/>
            <person name="Barry A."/>
            <person name="Bayul T."/>
            <person name="Berlin A."/>
            <person name="Bessette D."/>
            <person name="Bloom T."/>
            <person name="Blye J."/>
            <person name="Boguslavskiy L."/>
            <person name="Bonnet C."/>
            <person name="Boukhgalter B."/>
            <person name="Bourzgui I."/>
            <person name="Brown A."/>
            <person name="Cahill P."/>
            <person name="Channer S."/>
            <person name="Cheshatsang Y."/>
            <person name="Chuda L."/>
            <person name="Citroen M."/>
            <person name="Collymore A."/>
            <person name="Cooke P."/>
            <person name="Costello M."/>
            <person name="D'Aco K."/>
            <person name="Daza R."/>
            <person name="De Haan G."/>
            <person name="DeGray S."/>
            <person name="DeMaso C."/>
            <person name="Dhargay N."/>
            <person name="Dooley K."/>
            <person name="Dooley E."/>
            <person name="Doricent M."/>
            <person name="Dorje P."/>
            <person name="Dorjee K."/>
            <person name="Dupes A."/>
            <person name="Elong R."/>
            <person name="Falk J."/>
            <person name="Farina A."/>
            <person name="Faro S."/>
            <person name="Ferguson D."/>
            <person name="Fisher S."/>
            <person name="Foley C.D."/>
            <person name="Franke A."/>
            <person name="Friedrich D."/>
            <person name="Gadbois L."/>
            <person name="Gearin G."/>
            <person name="Gearin C.R."/>
            <person name="Giannoukos G."/>
            <person name="Goode T."/>
            <person name="Graham J."/>
            <person name="Grandbois E."/>
            <person name="Grewal S."/>
            <person name="Gyaltsen K."/>
            <person name="Hafez N."/>
            <person name="Hagos B."/>
            <person name="Hall J."/>
            <person name="Henson C."/>
            <person name="Hollinger A."/>
            <person name="Honan T."/>
            <person name="Huard M.D."/>
            <person name="Hughes L."/>
            <person name="Hurhula B."/>
            <person name="Husby M.E."/>
            <person name="Kamat A."/>
            <person name="Kanga B."/>
            <person name="Kashin S."/>
            <person name="Khazanovich D."/>
            <person name="Kisner P."/>
            <person name="Lance K."/>
            <person name="Lara M."/>
            <person name="Lee W."/>
            <person name="Lennon N."/>
            <person name="Letendre F."/>
            <person name="LeVine R."/>
            <person name="Lipovsky A."/>
            <person name="Liu X."/>
            <person name="Liu J."/>
            <person name="Liu S."/>
            <person name="Lokyitsang T."/>
            <person name="Lokyitsang Y."/>
            <person name="Lubonja R."/>
            <person name="Lui A."/>
            <person name="MacDonald P."/>
            <person name="Magnisalis V."/>
            <person name="Maru K."/>
            <person name="Matthews C."/>
            <person name="McCusker W."/>
            <person name="McDonough S."/>
            <person name="Mehta T."/>
            <person name="Meldrim J."/>
            <person name="Meneus L."/>
            <person name="Mihai O."/>
            <person name="Mihalev A."/>
            <person name="Mihova T."/>
            <person name="Mittelman R."/>
            <person name="Mlenga V."/>
            <person name="Montmayeur A."/>
            <person name="Mulrain L."/>
            <person name="Navidi A."/>
            <person name="Naylor J."/>
            <person name="Negash T."/>
            <person name="Nguyen T."/>
            <person name="Nguyen N."/>
            <person name="Nicol R."/>
            <person name="Norbu C."/>
            <person name="Norbu N."/>
            <person name="Novod N."/>
            <person name="O'Neill B."/>
            <person name="Osman S."/>
            <person name="Markiewicz E."/>
            <person name="Oyono O.L."/>
            <person name="Patti C."/>
            <person name="Phunkhang P."/>
            <person name="Pierre F."/>
            <person name="Priest M."/>
            <person name="Raghuraman S."/>
            <person name="Rege F."/>
            <person name="Reyes R."/>
            <person name="Rise C."/>
            <person name="Rogov P."/>
            <person name="Ross K."/>
            <person name="Ryan E."/>
            <person name="Settipalli S."/>
            <person name="Shea T."/>
            <person name="Sherpa N."/>
            <person name="Shi L."/>
            <person name="Shih D."/>
            <person name="Sparrow T."/>
            <person name="Spaulding J."/>
            <person name="Stalker J."/>
            <person name="Stange-Thomann N."/>
            <person name="Stavropoulos S."/>
            <person name="Stone C."/>
            <person name="Strader C."/>
            <person name="Tesfaye S."/>
            <person name="Thomson T."/>
            <person name="Thoulutsang Y."/>
            <person name="Thoulutsang D."/>
            <person name="Topham K."/>
            <person name="Topping I."/>
            <person name="Tsamla T."/>
            <person name="Vassiliev H."/>
            <person name="Vo A."/>
            <person name="Wangchuk T."/>
            <person name="Wangdi T."/>
            <person name="Weiand M."/>
            <person name="Wilkinson J."/>
            <person name="Wilson A."/>
            <person name="Yadav S."/>
            <person name="Young G."/>
            <person name="Yu Q."/>
            <person name="Zembek L."/>
            <person name="Zhong D."/>
            <person name="Zimmer A."/>
            <person name="Zwirko Z."/>
            <person name="Jaffe D.B."/>
            <person name="Alvarez P."/>
            <person name="Brockman W."/>
            <person name="Butler J."/>
            <person name="Chin C."/>
            <person name="Gnerre S."/>
            <person name="Grabherr M."/>
            <person name="Kleber M."/>
            <person name="Mauceli E."/>
            <person name="MacCallum I."/>
        </authorList>
    </citation>
    <scope>NUCLEOTIDE SEQUENCE [LARGE SCALE GENOMIC DNA]</scope>
    <source>
        <strain evidence="4">white501</strain>
    </source>
</reference>
<evidence type="ECO:0000313" key="4">
    <source>
        <dbReference type="Proteomes" id="UP000000304"/>
    </source>
</evidence>
<keyword evidence="1" id="KW-0812">Transmembrane</keyword>
<evidence type="ECO:0000256" key="1">
    <source>
        <dbReference type="SAM" id="Phobius"/>
    </source>
</evidence>